<dbReference type="InterPro" id="IPR002583">
    <property type="entry name" value="Ribosomal_bS20"/>
</dbReference>
<dbReference type="SUPFAM" id="SSF46992">
    <property type="entry name" value="Ribosomal protein S20"/>
    <property type="match status" value="1"/>
</dbReference>
<accession>A0A3G1IWA9</accession>
<dbReference type="PANTHER" id="PTHR33398">
    <property type="entry name" value="30S RIBOSOMAL PROTEIN S20"/>
    <property type="match status" value="1"/>
</dbReference>
<dbReference type="HAMAP" id="MF_00500">
    <property type="entry name" value="Ribosomal_bS20"/>
    <property type="match status" value="1"/>
</dbReference>
<comment type="similarity">
    <text evidence="1">Belongs to the bacterial ribosomal protein bS20 family.</text>
</comment>
<keyword evidence="6" id="KW-0934">Plastid</keyword>
<proteinExistence type="inferred from homology"/>
<keyword evidence="2" id="KW-0699">rRNA-binding</keyword>
<keyword evidence="3" id="KW-0694">RNA-binding</keyword>
<dbReference type="GO" id="GO:0070181">
    <property type="term" value="F:small ribosomal subunit rRNA binding"/>
    <property type="evidence" value="ECO:0007669"/>
    <property type="project" value="TreeGrafter"/>
</dbReference>
<gene>
    <name evidence="6" type="primary">rps20</name>
</gene>
<keyword evidence="5" id="KW-0687">Ribonucleoprotein</keyword>
<evidence type="ECO:0000256" key="2">
    <source>
        <dbReference type="ARBA" id="ARBA00022730"/>
    </source>
</evidence>
<keyword evidence="4 6" id="KW-0689">Ribosomal protein</keyword>
<dbReference type="Pfam" id="PF01649">
    <property type="entry name" value="Ribosomal_S20p"/>
    <property type="match status" value="1"/>
</dbReference>
<geneLocation type="plastid" evidence="6"/>
<sequence length="118" mass="14010">MAKIKSAKKRIKIAEKNRLLNREYKFIVKKLIKNYLNAIQEYREKKIQYLKNLQLENFDNVHAQDFNNNNLQEFKNIESKLSNTFSQIDKAVKKGVFHSNTAARKKSLLVKKLKNEQL</sequence>
<dbReference type="GO" id="GO:0015935">
    <property type="term" value="C:small ribosomal subunit"/>
    <property type="evidence" value="ECO:0007669"/>
    <property type="project" value="TreeGrafter"/>
</dbReference>
<organism evidence="6">
    <name type="scientific">Cyanoptyche gloeocystis</name>
    <dbReference type="NCBI Taxonomy" id="77922"/>
    <lineage>
        <taxon>Eukaryota</taxon>
        <taxon>Glaucocystophyceae</taxon>
        <taxon>Glaucocystophyceae incertae sedis</taxon>
        <taxon>Cyanoptyche</taxon>
    </lineage>
</organism>
<evidence type="ECO:0000256" key="3">
    <source>
        <dbReference type="ARBA" id="ARBA00022884"/>
    </source>
</evidence>
<dbReference type="PANTHER" id="PTHR33398:SF1">
    <property type="entry name" value="SMALL RIBOSOMAL SUBUNIT PROTEIN BS20C"/>
    <property type="match status" value="1"/>
</dbReference>
<evidence type="ECO:0000313" key="6">
    <source>
        <dbReference type="EMBL" id="ASQ40348.1"/>
    </source>
</evidence>
<dbReference type="GO" id="GO:0006412">
    <property type="term" value="P:translation"/>
    <property type="evidence" value="ECO:0007669"/>
    <property type="project" value="InterPro"/>
</dbReference>
<dbReference type="GO" id="GO:0003735">
    <property type="term" value="F:structural constituent of ribosome"/>
    <property type="evidence" value="ECO:0007669"/>
    <property type="project" value="InterPro"/>
</dbReference>
<dbReference type="NCBIfam" id="TIGR00029">
    <property type="entry name" value="S20"/>
    <property type="match status" value="1"/>
</dbReference>
<dbReference type="AlphaFoldDB" id="A0A3G1IWA9"/>
<evidence type="ECO:0000256" key="5">
    <source>
        <dbReference type="ARBA" id="ARBA00023274"/>
    </source>
</evidence>
<evidence type="ECO:0000256" key="4">
    <source>
        <dbReference type="ARBA" id="ARBA00022980"/>
    </source>
</evidence>
<dbReference type="EMBL" id="MF167427">
    <property type="protein sequence ID" value="ASQ40348.1"/>
    <property type="molecule type" value="Genomic_DNA"/>
</dbReference>
<dbReference type="Gene3D" id="1.20.58.110">
    <property type="entry name" value="Ribosomal protein S20"/>
    <property type="match status" value="1"/>
</dbReference>
<dbReference type="InterPro" id="IPR036510">
    <property type="entry name" value="Ribosomal_bS20_sf"/>
</dbReference>
<reference evidence="6" key="1">
    <citation type="submission" date="2017-05" db="EMBL/GenBank/DDBJ databases">
        <title>Plastid comparative genomics reveals ancient divergence between Glaucophyte genera.</title>
        <authorList>
            <person name="Figueroa-Martinez F.J."/>
            <person name="Jackson C."/>
            <person name="Reyes-Prieto A."/>
        </authorList>
    </citation>
    <scope>NUCLEOTIDE SEQUENCE</scope>
    <source>
        <strain evidence="6">SAG 4.97</strain>
    </source>
</reference>
<protein>
    <submittedName>
        <fullName evidence="6">Ribosomal protein S20</fullName>
    </submittedName>
</protein>
<name>A0A3G1IWA9_9EUKA</name>
<evidence type="ECO:0000256" key="1">
    <source>
        <dbReference type="ARBA" id="ARBA00007634"/>
    </source>
</evidence>